<evidence type="ECO:0000256" key="3">
    <source>
        <dbReference type="ARBA" id="ARBA00022519"/>
    </source>
</evidence>
<comment type="subcellular location">
    <subcellularLocation>
        <location evidence="1 12">Cell membrane</location>
        <topology evidence="1 12">Multi-pass membrane protein</topology>
    </subcellularLocation>
</comment>
<gene>
    <name evidence="12" type="primary">fluC</name>
    <name evidence="12" type="synonym">crcB</name>
    <name evidence="13" type="ORF">J2T60_000493</name>
</gene>
<dbReference type="Proteomes" id="UP001523550">
    <property type="component" value="Unassembled WGS sequence"/>
</dbReference>
<keyword evidence="9 12" id="KW-0407">Ion channel</keyword>
<feature type="transmembrane region" description="Helical" evidence="12">
    <location>
        <begin position="37"/>
        <end position="63"/>
    </location>
</feature>
<keyword evidence="5 12" id="KW-1133">Transmembrane helix</keyword>
<comment type="caution">
    <text evidence="13">The sequence shown here is derived from an EMBL/GenBank/DDBJ whole genome shotgun (WGS) entry which is preliminary data.</text>
</comment>
<dbReference type="RefSeq" id="WP_253444969.1">
    <property type="nucleotide sequence ID" value="NZ_JALJYF010000001.1"/>
</dbReference>
<evidence type="ECO:0000256" key="5">
    <source>
        <dbReference type="ARBA" id="ARBA00022989"/>
    </source>
</evidence>
<reference evidence="13 14" key="1">
    <citation type="submission" date="2022-03" db="EMBL/GenBank/DDBJ databases">
        <title>Genomic Encyclopedia of Type Strains, Phase III (KMG-III): the genomes of soil and plant-associated and newly described type strains.</title>
        <authorList>
            <person name="Whitman W."/>
        </authorList>
    </citation>
    <scope>NUCLEOTIDE SEQUENCE [LARGE SCALE GENOMIC DNA]</scope>
    <source>
        <strain evidence="13 14">BSker1</strain>
    </source>
</reference>
<keyword evidence="7 12" id="KW-0406">Ion transport</keyword>
<organism evidence="13 14">
    <name type="scientific">Natronospira proteinivora</name>
    <dbReference type="NCBI Taxonomy" id="1807133"/>
    <lineage>
        <taxon>Bacteria</taxon>
        <taxon>Pseudomonadati</taxon>
        <taxon>Pseudomonadota</taxon>
        <taxon>Gammaproteobacteria</taxon>
        <taxon>Natronospirales</taxon>
        <taxon>Natronospiraceae</taxon>
        <taxon>Natronospira</taxon>
    </lineage>
</organism>
<comment type="activity regulation">
    <text evidence="12">Na(+) is not transported, but it plays an essential structural role and its presence is essential for fluoride channel function.</text>
</comment>
<evidence type="ECO:0000313" key="13">
    <source>
        <dbReference type="EMBL" id="MCP1726528.1"/>
    </source>
</evidence>
<evidence type="ECO:0000256" key="11">
    <source>
        <dbReference type="ARBA" id="ARBA00035585"/>
    </source>
</evidence>
<evidence type="ECO:0000256" key="12">
    <source>
        <dbReference type="HAMAP-Rule" id="MF_00454"/>
    </source>
</evidence>
<keyword evidence="12" id="KW-0479">Metal-binding</keyword>
<comment type="similarity">
    <text evidence="10 12">Belongs to the fluoride channel Fluc/FEX (TC 1.A.43) family.</text>
</comment>
<accession>A0ABT1G852</accession>
<feature type="transmembrane region" description="Helical" evidence="12">
    <location>
        <begin position="110"/>
        <end position="133"/>
    </location>
</feature>
<evidence type="ECO:0000256" key="2">
    <source>
        <dbReference type="ARBA" id="ARBA00022475"/>
    </source>
</evidence>
<evidence type="ECO:0000256" key="4">
    <source>
        <dbReference type="ARBA" id="ARBA00022692"/>
    </source>
</evidence>
<keyword evidence="3" id="KW-0997">Cell inner membrane</keyword>
<keyword evidence="4 12" id="KW-0812">Transmembrane</keyword>
<evidence type="ECO:0000256" key="10">
    <source>
        <dbReference type="ARBA" id="ARBA00035120"/>
    </source>
</evidence>
<feature type="binding site" evidence="12">
    <location>
        <position position="90"/>
    </location>
    <ligand>
        <name>Na(+)</name>
        <dbReference type="ChEBI" id="CHEBI:29101"/>
        <note>structural</note>
    </ligand>
</feature>
<keyword evidence="14" id="KW-1185">Reference proteome</keyword>
<evidence type="ECO:0000256" key="6">
    <source>
        <dbReference type="ARBA" id="ARBA00023053"/>
    </source>
</evidence>
<comment type="catalytic activity">
    <reaction evidence="11">
        <text>fluoride(in) = fluoride(out)</text>
        <dbReference type="Rhea" id="RHEA:76159"/>
        <dbReference type="ChEBI" id="CHEBI:17051"/>
    </reaction>
    <physiologicalReaction direction="left-to-right" evidence="11">
        <dbReference type="Rhea" id="RHEA:76160"/>
    </physiologicalReaction>
</comment>
<keyword evidence="6 12" id="KW-0915">Sodium</keyword>
<feature type="transmembrane region" description="Helical" evidence="12">
    <location>
        <begin position="83"/>
        <end position="104"/>
    </location>
</feature>
<evidence type="ECO:0000256" key="7">
    <source>
        <dbReference type="ARBA" id="ARBA00023065"/>
    </source>
</evidence>
<comment type="function">
    <text evidence="12">Fluoride-specific ion channel. Important for reducing fluoride concentration in the cell, thus reducing its toxicity.</text>
</comment>
<dbReference type="EMBL" id="JALJYF010000001">
    <property type="protein sequence ID" value="MCP1726528.1"/>
    <property type="molecule type" value="Genomic_DNA"/>
</dbReference>
<evidence type="ECO:0000256" key="9">
    <source>
        <dbReference type="ARBA" id="ARBA00023303"/>
    </source>
</evidence>
<dbReference type="PANTHER" id="PTHR28259">
    <property type="entry name" value="FLUORIDE EXPORT PROTEIN 1-RELATED"/>
    <property type="match status" value="1"/>
</dbReference>
<keyword evidence="12" id="KW-0813">Transport</keyword>
<proteinExistence type="inferred from homology"/>
<keyword evidence="8 12" id="KW-0472">Membrane</keyword>
<feature type="binding site" evidence="12">
    <location>
        <position position="93"/>
    </location>
    <ligand>
        <name>Na(+)</name>
        <dbReference type="ChEBI" id="CHEBI:29101"/>
        <note>structural</note>
    </ligand>
</feature>
<dbReference type="InterPro" id="IPR003691">
    <property type="entry name" value="FluC"/>
</dbReference>
<protein>
    <recommendedName>
        <fullName evidence="12">Fluoride-specific ion channel FluC</fullName>
    </recommendedName>
</protein>
<dbReference type="HAMAP" id="MF_00454">
    <property type="entry name" value="FluC"/>
    <property type="match status" value="1"/>
</dbReference>
<dbReference type="PANTHER" id="PTHR28259:SF1">
    <property type="entry name" value="FLUORIDE EXPORT PROTEIN 1-RELATED"/>
    <property type="match status" value="1"/>
</dbReference>
<evidence type="ECO:0000256" key="1">
    <source>
        <dbReference type="ARBA" id="ARBA00004651"/>
    </source>
</evidence>
<dbReference type="Pfam" id="PF02537">
    <property type="entry name" value="CRCB"/>
    <property type="match status" value="1"/>
</dbReference>
<name>A0ABT1G852_9GAMM</name>
<sequence length="156" mass="17206">MSRIKRQAPLSLWIGLGGALGALSRFSVDQLLHDWVLAGWLPAFSATLAVNLLGSFLIGLVAVLTAEQRRGGPSIHRAQWRAFLMTGFLGGMTTASLFSLELLWHLQAGLYLFAGGYALATILLCPTMAWLGYRLGRRWHLRHLRRTRGALPEAPE</sequence>
<evidence type="ECO:0000256" key="8">
    <source>
        <dbReference type="ARBA" id="ARBA00023136"/>
    </source>
</evidence>
<keyword evidence="2 12" id="KW-1003">Cell membrane</keyword>
<evidence type="ECO:0000313" key="14">
    <source>
        <dbReference type="Proteomes" id="UP001523550"/>
    </source>
</evidence>